<evidence type="ECO:0000313" key="2">
    <source>
        <dbReference type="Proteomes" id="UP001317629"/>
    </source>
</evidence>
<sequence>MEQHGDERAMSEMACTETEARSDETILDHLFRPMGVDGVYARTRRYEDVVDALQWLITRHRPQEASVFRFPPVMSLRQLEKQGYLNSFPQLLGCVCALHGSEADVAAAVDRAKQGEDWTRGATSAGLVLSPAACYPIYPIAAENGPVPEEGLTFDVAADCFRHEPSKDLDRLQSFRMREFVRIGAPAQIAVFRERWMKTAQAIAESLQLPFAFDRASDPFFGRVGVLMAANQIEHALKFELLIPVRAQGAPTACMSFNYHREHFGKTWGLVDQKGEMAHSGCVAFGIDRLALALFATHGLYVEDWPRDVRDVLRLD</sequence>
<dbReference type="EMBL" id="AP027142">
    <property type="protein sequence ID" value="BDV33792.1"/>
    <property type="molecule type" value="Genomic_DNA"/>
</dbReference>
<reference evidence="1 2" key="1">
    <citation type="journal article" date="2023" name="Int. J. Syst. Evol. Microbiol.">
        <title>Methylocystis iwaonis sp. nov., a type II methane-oxidizing bacterium from surface soil of a rice paddy field in Japan, and emended description of the genus Methylocystis (ex Whittenbury et al. 1970) Bowman et al. 1993.</title>
        <authorList>
            <person name="Kaise H."/>
            <person name="Sawadogo J.B."/>
            <person name="Alam M.S."/>
            <person name="Ueno C."/>
            <person name="Dianou D."/>
            <person name="Shinjo R."/>
            <person name="Asakawa S."/>
        </authorList>
    </citation>
    <scope>NUCLEOTIDE SEQUENCE [LARGE SCALE GENOMIC DNA]</scope>
    <source>
        <strain evidence="1 2">SS37A-Re</strain>
    </source>
</reference>
<evidence type="ECO:0000313" key="1">
    <source>
        <dbReference type="EMBL" id="BDV33792.1"/>
    </source>
</evidence>
<dbReference type="SUPFAM" id="SSF55681">
    <property type="entry name" value="Class II aaRS and biotin synthetases"/>
    <property type="match status" value="1"/>
</dbReference>
<dbReference type="Gene3D" id="3.30.930.10">
    <property type="entry name" value="Bira Bifunctional Protein, Domain 2"/>
    <property type="match status" value="1"/>
</dbReference>
<dbReference type="NCBIfam" id="NF005479">
    <property type="entry name" value="PRK07080.1"/>
    <property type="match status" value="1"/>
</dbReference>
<keyword evidence="2" id="KW-1185">Reference proteome</keyword>
<accession>A0ABM8E756</accession>
<keyword evidence="1" id="KW-0436">Ligase</keyword>
<gene>
    <name evidence="1" type="ORF">SS37A_13210</name>
</gene>
<name>A0ABM8E756_9HYPH</name>
<protein>
    <submittedName>
        <fullName evidence="1">Amino acid--[acyl-carrier-protein] ligase 1</fullName>
    </submittedName>
</protein>
<dbReference type="GO" id="GO:0016874">
    <property type="term" value="F:ligase activity"/>
    <property type="evidence" value="ECO:0007669"/>
    <property type="project" value="UniProtKB-KW"/>
</dbReference>
<dbReference type="Proteomes" id="UP001317629">
    <property type="component" value="Chromosome"/>
</dbReference>
<proteinExistence type="predicted"/>
<organism evidence="1 2">
    <name type="scientific">Methylocystis iwaonis</name>
    <dbReference type="NCBI Taxonomy" id="2885079"/>
    <lineage>
        <taxon>Bacteria</taxon>
        <taxon>Pseudomonadati</taxon>
        <taxon>Pseudomonadota</taxon>
        <taxon>Alphaproteobacteria</taxon>
        <taxon>Hyphomicrobiales</taxon>
        <taxon>Methylocystaceae</taxon>
        <taxon>Methylocystis</taxon>
    </lineage>
</organism>
<dbReference type="InterPro" id="IPR045864">
    <property type="entry name" value="aa-tRNA-synth_II/BPL/LPL"/>
</dbReference>